<dbReference type="Pfam" id="PF03422">
    <property type="entry name" value="CBM_6"/>
    <property type="match status" value="1"/>
</dbReference>
<dbReference type="PANTHER" id="PTHR19328">
    <property type="entry name" value="HEDGEHOG-INTERACTING PROTEIN"/>
    <property type="match status" value="1"/>
</dbReference>
<dbReference type="SUPFAM" id="SSF50952">
    <property type="entry name" value="Soluble quinoprotein glucose dehydrogenase"/>
    <property type="match status" value="1"/>
</dbReference>
<dbReference type="InterPro" id="IPR035986">
    <property type="entry name" value="PKD_dom_sf"/>
</dbReference>
<dbReference type="Gene3D" id="2.120.10.30">
    <property type="entry name" value="TolB, C-terminal domain"/>
    <property type="match status" value="1"/>
</dbReference>
<dbReference type="InterPro" id="IPR000601">
    <property type="entry name" value="PKD_dom"/>
</dbReference>
<dbReference type="InterPro" id="IPR011041">
    <property type="entry name" value="Quinoprot_gluc/sorb_DH_b-prop"/>
</dbReference>
<evidence type="ECO:0000259" key="4">
    <source>
        <dbReference type="PROSITE" id="PS50093"/>
    </source>
</evidence>
<dbReference type="Gene3D" id="2.60.40.10">
    <property type="entry name" value="Immunoglobulins"/>
    <property type="match status" value="1"/>
</dbReference>
<protein>
    <submittedName>
        <fullName evidence="6">PQQ-dependent sugar dehydrogenase</fullName>
    </submittedName>
</protein>
<dbReference type="InterPro" id="IPR022409">
    <property type="entry name" value="PKD/Chitinase_dom"/>
</dbReference>
<evidence type="ECO:0000256" key="1">
    <source>
        <dbReference type="ARBA" id="ARBA00022729"/>
    </source>
</evidence>
<dbReference type="CDD" id="cd04084">
    <property type="entry name" value="CBM6_xylanase-like"/>
    <property type="match status" value="1"/>
</dbReference>
<dbReference type="InterPro" id="IPR012938">
    <property type="entry name" value="Glc/Sorbosone_DH"/>
</dbReference>
<feature type="signal peptide" evidence="3">
    <location>
        <begin position="1"/>
        <end position="45"/>
    </location>
</feature>
<dbReference type="InterPro" id="IPR008979">
    <property type="entry name" value="Galactose-bd-like_sf"/>
</dbReference>
<accession>A0ABV3B8X9</accession>
<dbReference type="SMART" id="SM00606">
    <property type="entry name" value="CBD_IV"/>
    <property type="match status" value="1"/>
</dbReference>
<feature type="domain" description="CBM6" evidence="5">
    <location>
        <begin position="702"/>
        <end position="828"/>
    </location>
</feature>
<feature type="domain" description="PKD" evidence="4">
    <location>
        <begin position="508"/>
        <end position="589"/>
    </location>
</feature>
<keyword evidence="1 3" id="KW-0732">Signal</keyword>
<evidence type="ECO:0000256" key="3">
    <source>
        <dbReference type="SAM" id="SignalP"/>
    </source>
</evidence>
<dbReference type="SUPFAM" id="SSF49299">
    <property type="entry name" value="PKD domain"/>
    <property type="match status" value="1"/>
</dbReference>
<dbReference type="PANTHER" id="PTHR19328:SF75">
    <property type="entry name" value="ALDOSE SUGAR DEHYDROGENASE YLII"/>
    <property type="match status" value="1"/>
</dbReference>
<comment type="caution">
    <text evidence="6">The sequence shown here is derived from an EMBL/GenBank/DDBJ whole genome shotgun (WGS) entry which is preliminary data.</text>
</comment>
<dbReference type="InterPro" id="IPR011042">
    <property type="entry name" value="6-blade_b-propeller_TolB-like"/>
</dbReference>
<dbReference type="CDD" id="cd00146">
    <property type="entry name" value="PKD"/>
    <property type="match status" value="1"/>
</dbReference>
<organism evidence="6 7">
    <name type="scientific">Streptomyces neyagawaensis</name>
    <dbReference type="NCBI Taxonomy" id="42238"/>
    <lineage>
        <taxon>Bacteria</taxon>
        <taxon>Bacillati</taxon>
        <taxon>Actinomycetota</taxon>
        <taxon>Actinomycetes</taxon>
        <taxon>Kitasatosporales</taxon>
        <taxon>Streptomycetaceae</taxon>
        <taxon>Streptomyces</taxon>
    </lineage>
</organism>
<proteinExistence type="predicted"/>
<dbReference type="PROSITE" id="PS50093">
    <property type="entry name" value="PKD"/>
    <property type="match status" value="1"/>
</dbReference>
<sequence>MHPYDDNRHPTSPFRRRTVRGPLALLSGLLLAGASLSLTSPAAGAAEAAPRATAAEDFQQVTLAKGEPEVGEPMSLAVLPDRSVLHTSRDGELRLTDAAGNTRLAGKLDVYSHDEEGLQGIGVDPGFADNRFIYLYYAPPLNTPAGDAPETGTAADFAPFDGVNRLSRFVLKTDGTLDKASEKKILDVPASRGICCHVGGDIDFDAAGNLYLSTGDDSNPFQSDGFTPIDERANRNPAFDAQRTSANTNDLRGKILRIKVNADGSYAIPDGNLFAPGTDKTRPEIYAMGLRNPFRFSVDKKTGILYVGEYGPDAGAANPSRGPAGQVEFARVTKPGNFGWPYCTGKNDAYVDYDFATGASGAAFDCAAPKNTSPNNTGLTELPPAEPAWIPYNGNSLPEFGDGSESPMGGPVYHYDASLDSPVKFPEAYDGDFFAGEFGRRWIKRITSDADGTVRSIADVPWTGTQVMDMAFGPDGALYVLDYGISWFGGDEHSALYRIENATDGHSPVAQAAADRTSGQARLKVRFSSAGTSDQDGDALTYSWDFGDGSTSTAANPTHTYKKNGTYTATVTAKDPSGRTGSASVRIVVGNTAPKVTLELPQDGQLFAFGEAIPFKVRVSDPEDGRSIDCASVKVTFVLGHDSHGHPVTSANGCTGTIQTSADGGHDENANIFGVFDAEYTDGGGGGQDPLTTHDRHVVQPKHRQAEHYGDSSGITVQSKDTAHGGKTVGDISHGDWISFKPYVLSNATKIAARISSGGAGGRLEVRAGSPTGRLLGSTTVPVTGGWENFQDVTANLTRAPRGSTTLYLVFKGSGSGGLFDVDDFTFTTR</sequence>
<gene>
    <name evidence="6" type="ORF">ABZ931_33665</name>
</gene>
<dbReference type="EMBL" id="JBEYXT010000248">
    <property type="protein sequence ID" value="MEU6805903.1"/>
    <property type="molecule type" value="Genomic_DNA"/>
</dbReference>
<feature type="chain" id="PRO_5045256989" evidence="3">
    <location>
        <begin position="46"/>
        <end position="830"/>
    </location>
</feature>
<reference evidence="6 7" key="1">
    <citation type="submission" date="2024-06" db="EMBL/GenBank/DDBJ databases">
        <title>The Natural Products Discovery Center: Release of the First 8490 Sequenced Strains for Exploring Actinobacteria Biosynthetic Diversity.</title>
        <authorList>
            <person name="Kalkreuter E."/>
            <person name="Kautsar S.A."/>
            <person name="Yang D."/>
            <person name="Bader C.D."/>
            <person name="Teijaro C.N."/>
            <person name="Fluegel L."/>
            <person name="Davis C.M."/>
            <person name="Simpson J.R."/>
            <person name="Lauterbach L."/>
            <person name="Steele A.D."/>
            <person name="Gui C."/>
            <person name="Meng S."/>
            <person name="Li G."/>
            <person name="Viehrig K."/>
            <person name="Ye F."/>
            <person name="Su P."/>
            <person name="Kiefer A.F."/>
            <person name="Nichols A."/>
            <person name="Cepeda A.J."/>
            <person name="Yan W."/>
            <person name="Fan B."/>
            <person name="Jiang Y."/>
            <person name="Adhikari A."/>
            <person name="Zheng C.-J."/>
            <person name="Schuster L."/>
            <person name="Cowan T.M."/>
            <person name="Smanski M.J."/>
            <person name="Chevrette M.G."/>
            <person name="De Carvalho L.P.S."/>
            <person name="Shen B."/>
        </authorList>
    </citation>
    <scope>NUCLEOTIDE SEQUENCE [LARGE SCALE GENOMIC DNA]</scope>
    <source>
        <strain evidence="6 7">NPDC046851</strain>
    </source>
</reference>
<dbReference type="Gene3D" id="2.60.120.260">
    <property type="entry name" value="Galactose-binding domain-like"/>
    <property type="match status" value="1"/>
</dbReference>
<dbReference type="SUPFAM" id="SSF49785">
    <property type="entry name" value="Galactose-binding domain-like"/>
    <property type="match status" value="1"/>
</dbReference>
<evidence type="ECO:0000259" key="5">
    <source>
        <dbReference type="PROSITE" id="PS51175"/>
    </source>
</evidence>
<dbReference type="PROSITE" id="PS51175">
    <property type="entry name" value="CBM6"/>
    <property type="match status" value="1"/>
</dbReference>
<dbReference type="InterPro" id="IPR005084">
    <property type="entry name" value="CBM6"/>
</dbReference>
<dbReference type="Pfam" id="PF18911">
    <property type="entry name" value="PKD_4"/>
    <property type="match status" value="1"/>
</dbReference>
<dbReference type="InterPro" id="IPR006584">
    <property type="entry name" value="Cellulose-bd_IV"/>
</dbReference>
<name>A0ABV3B8X9_9ACTN</name>
<feature type="region of interest" description="Disordered" evidence="2">
    <location>
        <begin position="703"/>
        <end position="723"/>
    </location>
</feature>
<dbReference type="SMART" id="SM00089">
    <property type="entry name" value="PKD"/>
    <property type="match status" value="1"/>
</dbReference>
<keyword evidence="7" id="KW-1185">Reference proteome</keyword>
<dbReference type="RefSeq" id="WP_359701181.1">
    <property type="nucleotide sequence ID" value="NZ_JBEYXT010000248.1"/>
</dbReference>
<dbReference type="Pfam" id="PF07995">
    <property type="entry name" value="GSDH"/>
    <property type="match status" value="1"/>
</dbReference>
<evidence type="ECO:0000256" key="2">
    <source>
        <dbReference type="SAM" id="MobiDB-lite"/>
    </source>
</evidence>
<evidence type="ECO:0000313" key="7">
    <source>
        <dbReference type="Proteomes" id="UP001551189"/>
    </source>
</evidence>
<evidence type="ECO:0000313" key="6">
    <source>
        <dbReference type="EMBL" id="MEU6805903.1"/>
    </source>
</evidence>
<dbReference type="InterPro" id="IPR013783">
    <property type="entry name" value="Ig-like_fold"/>
</dbReference>
<dbReference type="Proteomes" id="UP001551189">
    <property type="component" value="Unassembled WGS sequence"/>
</dbReference>